<dbReference type="PROSITE" id="PS50835">
    <property type="entry name" value="IG_LIKE"/>
    <property type="match status" value="1"/>
</dbReference>
<feature type="region of interest" description="Disordered" evidence="1">
    <location>
        <begin position="295"/>
        <end position="314"/>
    </location>
</feature>
<accession>A0ABY7DSH7</accession>
<gene>
    <name evidence="5" type="ORF">MAR_024732</name>
</gene>
<evidence type="ECO:0000313" key="6">
    <source>
        <dbReference type="Proteomes" id="UP001164746"/>
    </source>
</evidence>
<organism evidence="5 6">
    <name type="scientific">Mya arenaria</name>
    <name type="common">Soft-shell clam</name>
    <dbReference type="NCBI Taxonomy" id="6604"/>
    <lineage>
        <taxon>Eukaryota</taxon>
        <taxon>Metazoa</taxon>
        <taxon>Spiralia</taxon>
        <taxon>Lophotrochozoa</taxon>
        <taxon>Mollusca</taxon>
        <taxon>Bivalvia</taxon>
        <taxon>Autobranchia</taxon>
        <taxon>Heteroconchia</taxon>
        <taxon>Euheterodonta</taxon>
        <taxon>Imparidentia</taxon>
        <taxon>Neoheterodontei</taxon>
        <taxon>Myida</taxon>
        <taxon>Myoidea</taxon>
        <taxon>Myidae</taxon>
        <taxon>Mya</taxon>
    </lineage>
</organism>
<dbReference type="InterPro" id="IPR036116">
    <property type="entry name" value="FN3_sf"/>
</dbReference>
<keyword evidence="2" id="KW-0812">Transmembrane</keyword>
<dbReference type="SUPFAM" id="SSF48726">
    <property type="entry name" value="Immunoglobulin"/>
    <property type="match status" value="1"/>
</dbReference>
<dbReference type="SUPFAM" id="SSF49265">
    <property type="entry name" value="Fibronectin type III"/>
    <property type="match status" value="1"/>
</dbReference>
<feature type="domain" description="Fibronectin type-III" evidence="4">
    <location>
        <begin position="153"/>
        <end position="247"/>
    </location>
</feature>
<reference evidence="5" key="1">
    <citation type="submission" date="2022-11" db="EMBL/GenBank/DDBJ databases">
        <title>Centuries of genome instability and evolution in soft-shell clam transmissible cancer (bioRxiv).</title>
        <authorList>
            <person name="Hart S.F.M."/>
            <person name="Yonemitsu M.A."/>
            <person name="Giersch R.M."/>
            <person name="Beal B.F."/>
            <person name="Arriagada G."/>
            <person name="Davis B.W."/>
            <person name="Ostrander E.A."/>
            <person name="Goff S.P."/>
            <person name="Metzger M.J."/>
        </authorList>
    </citation>
    <scope>NUCLEOTIDE SEQUENCE</scope>
    <source>
        <strain evidence="5">MELC-2E11</strain>
        <tissue evidence="5">Siphon/mantle</tissue>
    </source>
</reference>
<protein>
    <submittedName>
        <fullName evidence="5">DSCL1-like protein</fullName>
    </submittedName>
</protein>
<dbReference type="Proteomes" id="UP001164746">
    <property type="component" value="Chromosome 3"/>
</dbReference>
<dbReference type="InterPro" id="IPR007110">
    <property type="entry name" value="Ig-like_dom"/>
</dbReference>
<dbReference type="SMART" id="SM00060">
    <property type="entry name" value="FN3"/>
    <property type="match status" value="1"/>
</dbReference>
<evidence type="ECO:0000259" key="4">
    <source>
        <dbReference type="PROSITE" id="PS50853"/>
    </source>
</evidence>
<dbReference type="PROSITE" id="PS50853">
    <property type="entry name" value="FN3"/>
    <property type="match status" value="1"/>
</dbReference>
<feature type="transmembrane region" description="Helical" evidence="2">
    <location>
        <begin position="259"/>
        <end position="281"/>
    </location>
</feature>
<dbReference type="Gene3D" id="2.60.40.10">
    <property type="entry name" value="Immunoglobulins"/>
    <property type="match status" value="2"/>
</dbReference>
<dbReference type="InterPro" id="IPR036179">
    <property type="entry name" value="Ig-like_dom_sf"/>
</dbReference>
<feature type="domain" description="Ig-like" evidence="3">
    <location>
        <begin position="41"/>
        <end position="144"/>
    </location>
</feature>
<keyword evidence="2" id="KW-0472">Membrane</keyword>
<dbReference type="InterPro" id="IPR003961">
    <property type="entry name" value="FN3_dom"/>
</dbReference>
<evidence type="ECO:0000256" key="2">
    <source>
        <dbReference type="SAM" id="Phobius"/>
    </source>
</evidence>
<evidence type="ECO:0000256" key="1">
    <source>
        <dbReference type="SAM" id="MobiDB-lite"/>
    </source>
</evidence>
<keyword evidence="6" id="KW-1185">Reference proteome</keyword>
<dbReference type="InterPro" id="IPR013783">
    <property type="entry name" value="Ig-like_fold"/>
</dbReference>
<sequence length="360" mass="40955">MCISKGVPMDMCMTTMCRDSKVYSKYFECTYTTTKIFDHSKNVTLTADQQTIGSGQTTELVCRYNGSAPIQFIIWQRNSNTVVVQHQSCINIYNKSNALMDISCPNSNEQVLKLRHVDQDVSAIVWQCEAELESGEELYSNSIVLHVKGPPGKPYDVQIRSINETTVTIFWCLSNENDRNVTTVTQLRSDTDWINKSETRWIKDTRRNSEIIQNLRPATFYFLRLFSYNGYGRSNSTETFTFITQDTQTLIAPLQRQDVIIGSALGSFTGGVLLVLITMGLCRARTNDKCKCMPSSRGEDDTRQIRQNRSTEEDASYINTSLEGNVMELRFSAMVSDQYSSLDVARDPKHEYDAIDQCIH</sequence>
<keyword evidence="2" id="KW-1133">Transmembrane helix</keyword>
<proteinExistence type="predicted"/>
<evidence type="ECO:0000313" key="5">
    <source>
        <dbReference type="EMBL" id="WAR00360.1"/>
    </source>
</evidence>
<dbReference type="CDD" id="cd00063">
    <property type="entry name" value="FN3"/>
    <property type="match status" value="1"/>
</dbReference>
<evidence type="ECO:0000259" key="3">
    <source>
        <dbReference type="PROSITE" id="PS50835"/>
    </source>
</evidence>
<dbReference type="EMBL" id="CP111014">
    <property type="protein sequence ID" value="WAR00360.1"/>
    <property type="molecule type" value="Genomic_DNA"/>
</dbReference>
<feature type="compositionally biased region" description="Basic and acidic residues" evidence="1">
    <location>
        <begin position="295"/>
        <end position="312"/>
    </location>
</feature>
<name>A0ABY7DSH7_MYAAR</name>